<evidence type="ECO:0000313" key="2">
    <source>
        <dbReference type="EMBL" id="GBP38566.1"/>
    </source>
</evidence>
<comment type="caution">
    <text evidence="2">The sequence shown here is derived from an EMBL/GenBank/DDBJ whole genome shotgun (WGS) entry which is preliminary data.</text>
</comment>
<organism evidence="2 3">
    <name type="scientific">Eumeta variegata</name>
    <name type="common">Bagworm moth</name>
    <name type="synonym">Eumeta japonica</name>
    <dbReference type="NCBI Taxonomy" id="151549"/>
    <lineage>
        <taxon>Eukaryota</taxon>
        <taxon>Metazoa</taxon>
        <taxon>Ecdysozoa</taxon>
        <taxon>Arthropoda</taxon>
        <taxon>Hexapoda</taxon>
        <taxon>Insecta</taxon>
        <taxon>Pterygota</taxon>
        <taxon>Neoptera</taxon>
        <taxon>Endopterygota</taxon>
        <taxon>Lepidoptera</taxon>
        <taxon>Glossata</taxon>
        <taxon>Ditrysia</taxon>
        <taxon>Tineoidea</taxon>
        <taxon>Psychidae</taxon>
        <taxon>Oiketicinae</taxon>
        <taxon>Eumeta</taxon>
    </lineage>
</organism>
<sequence>MGPGNRREVPAARPVTRQRSRTRTARQVPPDEALARMSGSALSPLHPGWRPHKNVARASTSMCLSPVAEDRGGNGSYISYCCFDGGSYSTP</sequence>
<name>A0A4C1VHZ9_EUMVA</name>
<dbReference type="Proteomes" id="UP000299102">
    <property type="component" value="Unassembled WGS sequence"/>
</dbReference>
<evidence type="ECO:0000256" key="1">
    <source>
        <dbReference type="SAM" id="MobiDB-lite"/>
    </source>
</evidence>
<reference evidence="2 3" key="1">
    <citation type="journal article" date="2019" name="Commun. Biol.">
        <title>The bagworm genome reveals a unique fibroin gene that provides high tensile strength.</title>
        <authorList>
            <person name="Kono N."/>
            <person name="Nakamura H."/>
            <person name="Ohtoshi R."/>
            <person name="Tomita M."/>
            <person name="Numata K."/>
            <person name="Arakawa K."/>
        </authorList>
    </citation>
    <scope>NUCLEOTIDE SEQUENCE [LARGE SCALE GENOMIC DNA]</scope>
</reference>
<dbReference type="AlphaFoldDB" id="A0A4C1VHZ9"/>
<proteinExistence type="predicted"/>
<feature type="region of interest" description="Disordered" evidence="1">
    <location>
        <begin position="1"/>
        <end position="53"/>
    </location>
</feature>
<accession>A0A4C1VHZ9</accession>
<keyword evidence="3" id="KW-1185">Reference proteome</keyword>
<evidence type="ECO:0000313" key="3">
    <source>
        <dbReference type="Proteomes" id="UP000299102"/>
    </source>
</evidence>
<gene>
    <name evidence="2" type="ORF">EVAR_96168_1</name>
</gene>
<feature type="compositionally biased region" description="Basic and acidic residues" evidence="1">
    <location>
        <begin position="1"/>
        <end position="10"/>
    </location>
</feature>
<protein>
    <submittedName>
        <fullName evidence="2">Uncharacterized protein</fullName>
    </submittedName>
</protein>
<dbReference type="EMBL" id="BGZK01000351">
    <property type="protein sequence ID" value="GBP38566.1"/>
    <property type="molecule type" value="Genomic_DNA"/>
</dbReference>